<evidence type="ECO:0000313" key="2">
    <source>
        <dbReference type="EMBL" id="EPQ12985.1"/>
    </source>
</evidence>
<sequence length="409" mass="46102">MQNGLELKQFFIVSSQNNKGEKARLRHLTSCESLKSLKHEHTESPQSTGVSKNSEDPFSPGKKQPESSEITVSFKEKEHLDVETSEMFRDKESSDGEMAWSSRENEKAYDPPTTTMPHSAENVESEVSGTTDYSQDQQRYDEPDDSLYLGEEEYLESAVFSEDAESTVEGEDHDDPEYLVYGGEEDPVYSETAEFSGDEESYGDSEPGMPLEEEEEESMEESLKHEHTESPQSTGVSKNSEDPFSPGKKQPESSEITVSFKEKEHLDVETSEMFRDKESSDGEMAWSSRENEKAYDPPTTTMPHSAENVESEVSGTTDYSQDQQRYDEPDDSLYLGEEEYLESAVFSEDAESTVEGEDHDDPEYLVYGGEEDPVYSETAEFSGDEESYGDSEPGMPLEEEEEESMEGMK</sequence>
<feature type="compositionally biased region" description="Polar residues" evidence="1">
    <location>
        <begin position="311"/>
        <end position="323"/>
    </location>
</feature>
<feature type="compositionally biased region" description="Acidic residues" evidence="1">
    <location>
        <begin position="397"/>
        <end position="409"/>
    </location>
</feature>
<feature type="compositionally biased region" description="Acidic residues" evidence="1">
    <location>
        <begin position="348"/>
        <end position="374"/>
    </location>
</feature>
<gene>
    <name evidence="2" type="ORF">D623_10032341</name>
</gene>
<feature type="compositionally biased region" description="Polar residues" evidence="1">
    <location>
        <begin position="125"/>
        <end position="137"/>
    </location>
</feature>
<evidence type="ECO:0000313" key="3">
    <source>
        <dbReference type="Proteomes" id="UP000052978"/>
    </source>
</evidence>
<dbReference type="PANTHER" id="PTHR22797">
    <property type="entry name" value="CARD6/NUCLEOLAR PROTEIN 3"/>
    <property type="match status" value="1"/>
</dbReference>
<feature type="region of interest" description="Disordered" evidence="1">
    <location>
        <begin position="36"/>
        <end position="409"/>
    </location>
</feature>
<feature type="compositionally biased region" description="Acidic residues" evidence="1">
    <location>
        <begin position="328"/>
        <end position="341"/>
    </location>
</feature>
<evidence type="ECO:0000256" key="1">
    <source>
        <dbReference type="SAM" id="MobiDB-lite"/>
    </source>
</evidence>
<dbReference type="EMBL" id="KE163658">
    <property type="protein sequence ID" value="EPQ12985.1"/>
    <property type="molecule type" value="Genomic_DNA"/>
</dbReference>
<protein>
    <submittedName>
        <fullName evidence="2">Caspase recruitment domain-containing protein 6</fullName>
    </submittedName>
</protein>
<feature type="compositionally biased region" description="Basic and acidic residues" evidence="1">
    <location>
        <begin position="260"/>
        <end position="280"/>
    </location>
</feature>
<dbReference type="Proteomes" id="UP000052978">
    <property type="component" value="Unassembled WGS sequence"/>
</dbReference>
<dbReference type="AlphaFoldDB" id="S7N9P9"/>
<dbReference type="PANTHER" id="PTHR22797:SF36">
    <property type="entry name" value="CASPASE RECRUITMENT DOMAIN-CONTAINING PROTEIN 6"/>
    <property type="match status" value="1"/>
</dbReference>
<reference evidence="2 3" key="1">
    <citation type="journal article" date="2013" name="Nat. Commun.">
        <title>Genome analysis reveals insights into physiology and longevity of the Brandt's bat Myotis brandtii.</title>
        <authorList>
            <person name="Seim I."/>
            <person name="Fang X."/>
            <person name="Xiong Z."/>
            <person name="Lobanov A.V."/>
            <person name="Huang Z."/>
            <person name="Ma S."/>
            <person name="Feng Y."/>
            <person name="Turanov A.A."/>
            <person name="Zhu Y."/>
            <person name="Lenz T.L."/>
            <person name="Gerashchenko M.V."/>
            <person name="Fan D."/>
            <person name="Hee Yim S."/>
            <person name="Yao X."/>
            <person name="Jordan D."/>
            <person name="Xiong Y."/>
            <person name="Ma Y."/>
            <person name="Lyapunov A.N."/>
            <person name="Chen G."/>
            <person name="Kulakova O.I."/>
            <person name="Sun Y."/>
            <person name="Lee S.G."/>
            <person name="Bronson R.T."/>
            <person name="Moskalev A.A."/>
            <person name="Sunyaev S.R."/>
            <person name="Zhang G."/>
            <person name="Krogh A."/>
            <person name="Wang J."/>
            <person name="Gladyshev V.N."/>
        </authorList>
    </citation>
    <scope>NUCLEOTIDE SEQUENCE [LARGE SCALE GENOMIC DNA]</scope>
</reference>
<proteinExistence type="predicted"/>
<organism evidence="2 3">
    <name type="scientific">Myotis brandtii</name>
    <name type="common">Brandt's bat</name>
    <dbReference type="NCBI Taxonomy" id="109478"/>
    <lineage>
        <taxon>Eukaryota</taxon>
        <taxon>Metazoa</taxon>
        <taxon>Chordata</taxon>
        <taxon>Craniata</taxon>
        <taxon>Vertebrata</taxon>
        <taxon>Euteleostomi</taxon>
        <taxon>Mammalia</taxon>
        <taxon>Eutheria</taxon>
        <taxon>Laurasiatheria</taxon>
        <taxon>Chiroptera</taxon>
        <taxon>Yangochiroptera</taxon>
        <taxon>Vespertilionidae</taxon>
        <taxon>Myotis</taxon>
    </lineage>
</organism>
<feature type="compositionally biased region" description="Basic and acidic residues" evidence="1">
    <location>
        <begin position="74"/>
        <end position="94"/>
    </location>
</feature>
<accession>S7N9P9</accession>
<dbReference type="InterPro" id="IPR052685">
    <property type="entry name" value="Apoptosis_Repressor_CARD"/>
</dbReference>
<name>S7N9P9_MYOBR</name>
<feature type="compositionally biased region" description="Acidic residues" evidence="1">
    <location>
        <begin position="211"/>
        <end position="220"/>
    </location>
</feature>
<feature type="compositionally biased region" description="Acidic residues" evidence="1">
    <location>
        <begin position="162"/>
        <end position="188"/>
    </location>
</feature>
<keyword evidence="3" id="KW-1185">Reference proteome</keyword>
<feature type="compositionally biased region" description="Acidic residues" evidence="1">
    <location>
        <begin position="142"/>
        <end position="155"/>
    </location>
</feature>